<evidence type="ECO:0000259" key="2">
    <source>
        <dbReference type="Pfam" id="PF04127"/>
    </source>
</evidence>
<comment type="caution">
    <text evidence="3">The sequence shown here is derived from an EMBL/GenBank/DDBJ whole genome shotgun (WGS) entry which is preliminary data.</text>
</comment>
<organism evidence="3 4">
    <name type="scientific">Ditylenchus destructor</name>
    <dbReference type="NCBI Taxonomy" id="166010"/>
    <lineage>
        <taxon>Eukaryota</taxon>
        <taxon>Metazoa</taxon>
        <taxon>Ecdysozoa</taxon>
        <taxon>Nematoda</taxon>
        <taxon>Chromadorea</taxon>
        <taxon>Rhabditida</taxon>
        <taxon>Tylenchina</taxon>
        <taxon>Tylenchomorpha</taxon>
        <taxon>Sphaerularioidea</taxon>
        <taxon>Anguinidae</taxon>
        <taxon>Anguininae</taxon>
        <taxon>Ditylenchus</taxon>
    </lineage>
</organism>
<dbReference type="InterPro" id="IPR035929">
    <property type="entry name" value="CoaB-like_sf"/>
</dbReference>
<dbReference type="EMBL" id="JAKKPZ010000001">
    <property type="protein sequence ID" value="KAI1728249.1"/>
    <property type="molecule type" value="Genomic_DNA"/>
</dbReference>
<keyword evidence="4" id="KW-1185">Reference proteome</keyword>
<dbReference type="InterPro" id="IPR007085">
    <property type="entry name" value="DNA/pantothenate-metab_flavo_C"/>
</dbReference>
<evidence type="ECO:0000256" key="1">
    <source>
        <dbReference type="ARBA" id="ARBA00005703"/>
    </source>
</evidence>
<dbReference type="Gene3D" id="3.40.50.10300">
    <property type="entry name" value="CoaB-like"/>
    <property type="match status" value="1"/>
</dbReference>
<dbReference type="GO" id="GO:0015937">
    <property type="term" value="P:coenzyme A biosynthetic process"/>
    <property type="evidence" value="ECO:0007669"/>
    <property type="project" value="UniProtKB-ARBA"/>
</dbReference>
<dbReference type="Proteomes" id="UP001201812">
    <property type="component" value="Unassembled WGS sequence"/>
</dbReference>
<protein>
    <submittedName>
        <fullName evidence="3">DNA / pantothenate metabolism flavoprotein domain-containing protein</fullName>
    </submittedName>
</protein>
<sequence length="300" mass="34304">MGEISSPEKDDAALRQRLNEFITEQKDQLVCLVTSGGTRVNLEKNAVRFIENFSMGTRGAASTEYFLEAGYAVIFLHREESLKPFSRKYTHLFDHLEVIQNSTVNNEPMVVVRDFPDLAQSISQYNKHSKRLLFISYTTLHQYLHILDTICHELNQYGNKALIYLAAAVSDFYVKEEQLPTHKIQSVNGDLQLKLSVVPKVLERLVDKVVPKAYIVSFKLETDDTILIDKSKKALEKYGHQVVIGNILSTRKRSVIFVYPKGITEAIELDDTQLKSGVEIESRIVEKLQKNHKQFIDDSK</sequence>
<dbReference type="SUPFAM" id="SSF102645">
    <property type="entry name" value="CoaB-like"/>
    <property type="match status" value="1"/>
</dbReference>
<evidence type="ECO:0000313" key="4">
    <source>
        <dbReference type="Proteomes" id="UP001201812"/>
    </source>
</evidence>
<dbReference type="Pfam" id="PF04127">
    <property type="entry name" value="DFP"/>
    <property type="match status" value="1"/>
</dbReference>
<proteinExistence type="inferred from homology"/>
<dbReference type="GO" id="GO:0003824">
    <property type="term" value="F:catalytic activity"/>
    <property type="evidence" value="ECO:0007669"/>
    <property type="project" value="UniProtKB-ARBA"/>
</dbReference>
<dbReference type="PANTHER" id="PTHR12290">
    <property type="entry name" value="CORNICHON-RELATED"/>
    <property type="match status" value="1"/>
</dbReference>
<reference evidence="3" key="1">
    <citation type="submission" date="2022-01" db="EMBL/GenBank/DDBJ databases">
        <title>Genome Sequence Resource for Two Populations of Ditylenchus destructor, the Migratory Endoparasitic Phytonematode.</title>
        <authorList>
            <person name="Zhang H."/>
            <person name="Lin R."/>
            <person name="Xie B."/>
        </authorList>
    </citation>
    <scope>NUCLEOTIDE SEQUENCE</scope>
    <source>
        <strain evidence="3">BazhouSP</strain>
    </source>
</reference>
<feature type="domain" description="DNA/pantothenate metabolism flavoprotein C-terminal" evidence="2">
    <location>
        <begin position="157"/>
        <end position="252"/>
    </location>
</feature>
<name>A0AAD4NIP0_9BILA</name>
<gene>
    <name evidence="3" type="ORF">DdX_00414</name>
</gene>
<dbReference type="AlphaFoldDB" id="A0AAD4NIP0"/>
<evidence type="ECO:0000313" key="3">
    <source>
        <dbReference type="EMBL" id="KAI1728249.1"/>
    </source>
</evidence>
<comment type="similarity">
    <text evidence="1">Belongs to the PPC synthetase family.</text>
</comment>
<accession>A0AAD4NIP0</accession>